<evidence type="ECO:0008006" key="3">
    <source>
        <dbReference type="Google" id="ProtNLM"/>
    </source>
</evidence>
<organism evidence="2">
    <name type="scientific">Streptomyces sp. Y1</name>
    <dbReference type="NCBI Taxonomy" id="3238634"/>
    <lineage>
        <taxon>Bacteria</taxon>
        <taxon>Bacillati</taxon>
        <taxon>Actinomycetota</taxon>
        <taxon>Actinomycetes</taxon>
        <taxon>Kitasatosporales</taxon>
        <taxon>Streptomycetaceae</taxon>
        <taxon>Streptomyces</taxon>
    </lineage>
</organism>
<feature type="region of interest" description="Disordered" evidence="1">
    <location>
        <begin position="60"/>
        <end position="86"/>
    </location>
</feature>
<evidence type="ECO:0000313" key="2">
    <source>
        <dbReference type="EMBL" id="XDQ77673.1"/>
    </source>
</evidence>
<protein>
    <recommendedName>
        <fullName evidence="3">C2H2-type domain-containing protein</fullName>
    </recommendedName>
</protein>
<reference evidence="2" key="1">
    <citation type="submission" date="2024-07" db="EMBL/GenBank/DDBJ databases">
        <authorList>
            <person name="Yu S.T."/>
        </authorList>
    </citation>
    <scope>NUCLEOTIDE SEQUENCE</scope>
    <source>
        <strain evidence="2">Y1</strain>
    </source>
</reference>
<sequence>MCAYAFDHDTLHYACVECRISFKRHPGATGHSCPRCAGPRFEGFEPCGCGREPKFRPGPAPGCGPAGSPPPGPACRSRSCSAGPTR</sequence>
<gene>
    <name evidence="2" type="ORF">AB2U05_03815</name>
</gene>
<name>A0AB39TFS7_9ACTN</name>
<dbReference type="EMBL" id="CP163445">
    <property type="protein sequence ID" value="XDQ77673.1"/>
    <property type="molecule type" value="Genomic_DNA"/>
</dbReference>
<accession>A0AB39TFS7</accession>
<proteinExistence type="predicted"/>
<dbReference type="AlphaFoldDB" id="A0AB39TFS7"/>
<feature type="compositionally biased region" description="Pro residues" evidence="1">
    <location>
        <begin position="60"/>
        <end position="73"/>
    </location>
</feature>
<dbReference type="RefSeq" id="WP_369182429.1">
    <property type="nucleotide sequence ID" value="NZ_CP163445.1"/>
</dbReference>
<evidence type="ECO:0000256" key="1">
    <source>
        <dbReference type="SAM" id="MobiDB-lite"/>
    </source>
</evidence>